<dbReference type="AlphaFoldDB" id="A0A368KUC9"/>
<accession>A0A368KUC9</accession>
<evidence type="ECO:0000313" key="1">
    <source>
        <dbReference type="EMBL" id="RCS54008.1"/>
    </source>
</evidence>
<proteinExistence type="predicted"/>
<name>A0A368KUC9_9BACT</name>
<sequence length="113" mass="13186">MDDHADQGWLWKDRRVLAYYASTVSMPNTVDNQQPIHNLIRTIIAQAASRKKIELRTISFKRTVQTLEAFKQVMATKCQQSIHPSHFFEQLLEAVATHRVADRPGRFEPRQRL</sequence>
<evidence type="ECO:0000313" key="2">
    <source>
        <dbReference type="Proteomes" id="UP000253562"/>
    </source>
</evidence>
<comment type="caution">
    <text evidence="1">The sequence shown here is derived from an EMBL/GenBank/DDBJ whole genome shotgun (WGS) entry which is preliminary data.</text>
</comment>
<organism evidence="1 2">
    <name type="scientific">Bremerella cremea</name>
    <dbReference type="NCBI Taxonomy" id="1031537"/>
    <lineage>
        <taxon>Bacteria</taxon>
        <taxon>Pseudomonadati</taxon>
        <taxon>Planctomycetota</taxon>
        <taxon>Planctomycetia</taxon>
        <taxon>Pirellulales</taxon>
        <taxon>Pirellulaceae</taxon>
        <taxon>Bremerella</taxon>
    </lineage>
</organism>
<dbReference type="Proteomes" id="UP000253562">
    <property type="component" value="Unassembled WGS sequence"/>
</dbReference>
<dbReference type="OrthoDB" id="276532at2"/>
<dbReference type="EMBL" id="QPEX01000010">
    <property type="protein sequence ID" value="RCS54008.1"/>
    <property type="molecule type" value="Genomic_DNA"/>
</dbReference>
<dbReference type="RefSeq" id="WP_114367073.1">
    <property type="nucleotide sequence ID" value="NZ_QPEX01000010.1"/>
</dbReference>
<gene>
    <name evidence="1" type="ORF">DTL42_02300</name>
</gene>
<reference evidence="1 2" key="1">
    <citation type="submission" date="2018-07" db="EMBL/GenBank/DDBJ databases">
        <title>Comparative genomes isolates from brazilian mangrove.</title>
        <authorList>
            <person name="De Araujo J.E."/>
            <person name="Taketani R.G."/>
            <person name="Silva M.C.P."/>
            <person name="Lourenco M.V."/>
            <person name="Oliveira V.M."/>
            <person name="Andreote F.D."/>
        </authorList>
    </citation>
    <scope>NUCLEOTIDE SEQUENCE [LARGE SCALE GENOMIC DNA]</scope>
    <source>
        <strain evidence="1 2">HEX PRIS-MGV</strain>
    </source>
</reference>
<protein>
    <submittedName>
        <fullName evidence="1">Uncharacterized protein</fullName>
    </submittedName>
</protein>